<accession>A0A1H3NEZ9</accession>
<dbReference type="EMBL" id="FNQB01000001">
    <property type="protein sequence ID" value="SDY87428.1"/>
    <property type="molecule type" value="Genomic_DNA"/>
</dbReference>
<evidence type="ECO:0000259" key="1">
    <source>
        <dbReference type="Pfam" id="PF01370"/>
    </source>
</evidence>
<feature type="domain" description="NAD-dependent epimerase/dehydratase" evidence="1">
    <location>
        <begin position="4"/>
        <end position="160"/>
    </location>
</feature>
<dbReference type="Proteomes" id="UP000199632">
    <property type="component" value="Unassembled WGS sequence"/>
</dbReference>
<keyword evidence="3" id="KW-1185">Reference proteome</keyword>
<dbReference type="InterPro" id="IPR050177">
    <property type="entry name" value="Lipid_A_modif_metabolic_enz"/>
</dbReference>
<reference evidence="3" key="1">
    <citation type="submission" date="2016-10" db="EMBL/GenBank/DDBJ databases">
        <authorList>
            <person name="Varghese N."/>
            <person name="Submissions S."/>
        </authorList>
    </citation>
    <scope>NUCLEOTIDE SEQUENCE [LARGE SCALE GENOMIC DNA]</scope>
    <source>
        <strain evidence="3">DSM 44718</strain>
    </source>
</reference>
<dbReference type="PANTHER" id="PTHR43245">
    <property type="entry name" value="BIFUNCTIONAL POLYMYXIN RESISTANCE PROTEIN ARNA"/>
    <property type="match status" value="1"/>
</dbReference>
<dbReference type="OrthoDB" id="8770295at2"/>
<evidence type="ECO:0000313" key="3">
    <source>
        <dbReference type="Proteomes" id="UP000199632"/>
    </source>
</evidence>
<dbReference type="SUPFAM" id="SSF51735">
    <property type="entry name" value="NAD(P)-binding Rossmann-fold domains"/>
    <property type="match status" value="1"/>
</dbReference>
<dbReference type="InterPro" id="IPR001509">
    <property type="entry name" value="Epimerase_deHydtase"/>
</dbReference>
<dbReference type="Pfam" id="PF01370">
    <property type="entry name" value="Epimerase"/>
    <property type="match status" value="1"/>
</dbReference>
<sequence length="257" mass="27188">MRRVLITGGAGRIGGLLKTRLAGDYAVRSFDVAVQEPVPGVEAIRGVVGDLDALVEACAGVDVVIHLAGIASEALWEDLVRVNLDGTRTVLEAARLAGVPKVVLASSIHASGFQPPTTTPLPATSAPRPDTYYGWTKAAMESLGSLYSDRYDLTVFAVRIGAFQQTPWSEVDVPIWLSPDDCVRLFRALVDTPVTGFRVVWGVSANSTGWLELDAEVGYAPTDDSDTVAHLAAPSDDAAHAHLGGVFCAVPLGKPLW</sequence>
<protein>
    <submittedName>
        <fullName evidence="2">NAD dependent epimerase/dehydratase family protein</fullName>
    </submittedName>
</protein>
<proteinExistence type="predicted"/>
<evidence type="ECO:0000313" key="2">
    <source>
        <dbReference type="EMBL" id="SDY87428.1"/>
    </source>
</evidence>
<gene>
    <name evidence="2" type="ORF">SAMN05421684_2026</name>
</gene>
<organism evidence="2 3">
    <name type="scientific">Asanoa ishikariensis</name>
    <dbReference type="NCBI Taxonomy" id="137265"/>
    <lineage>
        <taxon>Bacteria</taxon>
        <taxon>Bacillati</taxon>
        <taxon>Actinomycetota</taxon>
        <taxon>Actinomycetes</taxon>
        <taxon>Micromonosporales</taxon>
        <taxon>Micromonosporaceae</taxon>
        <taxon>Asanoa</taxon>
    </lineage>
</organism>
<dbReference type="InterPro" id="IPR036291">
    <property type="entry name" value="NAD(P)-bd_dom_sf"/>
</dbReference>
<dbReference type="PANTHER" id="PTHR43245:SF55">
    <property type="entry name" value="NAD(P)-BINDING DOMAIN-CONTAINING PROTEIN"/>
    <property type="match status" value="1"/>
</dbReference>
<dbReference type="STRING" id="137265.SAMN05421684_2026"/>
<dbReference type="RefSeq" id="WP_090789522.1">
    <property type="nucleotide sequence ID" value="NZ_BOND01000027.1"/>
</dbReference>
<name>A0A1H3NEZ9_9ACTN</name>
<dbReference type="Gene3D" id="3.40.50.720">
    <property type="entry name" value="NAD(P)-binding Rossmann-like Domain"/>
    <property type="match status" value="1"/>
</dbReference>
<dbReference type="AlphaFoldDB" id="A0A1H3NEZ9"/>